<dbReference type="GO" id="GO:0016740">
    <property type="term" value="F:transferase activity"/>
    <property type="evidence" value="ECO:0007669"/>
    <property type="project" value="UniProtKB-KW"/>
</dbReference>
<feature type="compositionally biased region" description="Polar residues" evidence="1">
    <location>
        <begin position="1"/>
        <end position="12"/>
    </location>
</feature>
<sequence>MRSLHPMTSQPPAAQFKQAGAPGWTDPDAAEFVGRLQALGSHALVANVEAQALVEQAGGHPLPVIVTDGAIGMSYVAAPHSAYALYPRAELDLVDLGWMRIPAGAAIAAADRLLRSLDINRAVQIDNWLLSTCLHGDWKGEGLAELRQRLAARFPGHYLLIRSVDDWSCPELTAALRGDGWLLLPCRQIWVTDDLERDWAVRKSVKNDGRKLAQSGLVVEDVARLTNADAARVAALYAMLYIAKYSTLNPQYSPRWMQLAVECGLFHLRVARDADGQIMAAVGIVARGGIATNPMMGYDTQRPQSDGLYRIASWLVGDFALRQGLRLHGSAGAGHFKQQRGARSEIDYMAIHAAHLPATRRWPLKGIAAALETLAVPQLKQRML</sequence>
<dbReference type="AlphaFoldDB" id="A0A7V8RFC5"/>
<organism evidence="2 3">
    <name type="scientific">Sphingomonas ursincola</name>
    <dbReference type="NCBI Taxonomy" id="56361"/>
    <lineage>
        <taxon>Bacteria</taxon>
        <taxon>Pseudomonadati</taxon>
        <taxon>Pseudomonadota</taxon>
        <taxon>Alphaproteobacteria</taxon>
        <taxon>Sphingomonadales</taxon>
        <taxon>Sphingomonadaceae</taxon>
        <taxon>Sphingomonas</taxon>
    </lineage>
</organism>
<evidence type="ECO:0000313" key="3">
    <source>
        <dbReference type="Proteomes" id="UP000589292"/>
    </source>
</evidence>
<comment type="caution">
    <text evidence="2">The sequence shown here is derived from an EMBL/GenBank/DDBJ whole genome shotgun (WGS) entry which is preliminary data.</text>
</comment>
<accession>A0A7V8RFC5</accession>
<gene>
    <name evidence="2" type="ORF">FG486_13805</name>
</gene>
<evidence type="ECO:0000313" key="2">
    <source>
        <dbReference type="EMBL" id="MBA1375418.1"/>
    </source>
</evidence>
<keyword evidence="3" id="KW-1185">Reference proteome</keyword>
<dbReference type="EMBL" id="VDES01000002">
    <property type="protein sequence ID" value="MBA1375418.1"/>
    <property type="molecule type" value="Genomic_DNA"/>
</dbReference>
<feature type="region of interest" description="Disordered" evidence="1">
    <location>
        <begin position="1"/>
        <end position="21"/>
    </location>
</feature>
<evidence type="ECO:0000256" key="1">
    <source>
        <dbReference type="SAM" id="MobiDB-lite"/>
    </source>
</evidence>
<protein>
    <submittedName>
        <fullName evidence="2">GNAT family N-acetyltransferase</fullName>
    </submittedName>
</protein>
<keyword evidence="2" id="KW-0808">Transferase</keyword>
<name>A0A7V8RFC5_9SPHN</name>
<proteinExistence type="predicted"/>
<reference evidence="2 3" key="1">
    <citation type="journal article" date="1994" name="Int. J. Syst. Bacteriol.">
        <title>Phylogenetic positions of novel aerobic, bacteriochlorophyll a-containing bacteria and description of Roseococcus thiosulfatophilus gen. nov., sp. nov., Erythromicrobium ramosum gen. nov., sp. nov., and Erythrobacter litoralis sp. nov.</title>
        <authorList>
            <person name="Yurkov V."/>
            <person name="Stackebrandt E."/>
            <person name="Holmes A."/>
            <person name="Fuerst J.A."/>
            <person name="Hugenholtz P."/>
            <person name="Golecki J."/>
            <person name="Gad'on N."/>
            <person name="Gorlenko V.M."/>
            <person name="Kompantseva E.I."/>
            <person name="Drews G."/>
        </authorList>
    </citation>
    <scope>NUCLEOTIDE SEQUENCE [LARGE SCALE GENOMIC DNA]</scope>
    <source>
        <strain evidence="2 3">KR-99</strain>
    </source>
</reference>
<dbReference type="Proteomes" id="UP000589292">
    <property type="component" value="Unassembled WGS sequence"/>
</dbReference>